<gene>
    <name evidence="1" type="ORF">E5336_02250</name>
</gene>
<name>A0AC61R9J3_9FIRM</name>
<dbReference type="EMBL" id="SRYG01000003">
    <property type="protein sequence ID" value="TGY66924.1"/>
    <property type="molecule type" value="Genomic_DNA"/>
</dbReference>
<protein>
    <submittedName>
        <fullName evidence="1">LacI family DNA-binding transcriptional regulator</fullName>
    </submittedName>
</protein>
<comment type="caution">
    <text evidence="1">The sequence shown here is derived from an EMBL/GenBank/DDBJ whole genome shotgun (WGS) entry which is preliminary data.</text>
</comment>
<accession>A0AC61R9J3</accession>
<organism evidence="1 2">
    <name type="scientific">Dubosiella muris</name>
    <dbReference type="NCBI Taxonomy" id="3038133"/>
    <lineage>
        <taxon>Bacteria</taxon>
        <taxon>Bacillati</taxon>
        <taxon>Bacillota</taxon>
        <taxon>Erysipelotrichia</taxon>
        <taxon>Erysipelotrichales</taxon>
        <taxon>Erysipelotrichaceae</taxon>
        <taxon>Dubosiella</taxon>
    </lineage>
</organism>
<reference evidence="1" key="1">
    <citation type="submission" date="2019-04" db="EMBL/GenBank/DDBJ databases">
        <title>Microbes associate with the intestines of laboratory mice.</title>
        <authorList>
            <person name="Navarre W."/>
            <person name="Wong E."/>
            <person name="Huang K."/>
            <person name="Tropini C."/>
            <person name="Ng K."/>
            <person name="Yu B."/>
        </authorList>
    </citation>
    <scope>NUCLEOTIDE SEQUENCE</scope>
    <source>
        <strain evidence="1">NM09_H32</strain>
    </source>
</reference>
<evidence type="ECO:0000313" key="1">
    <source>
        <dbReference type="EMBL" id="TGY66924.1"/>
    </source>
</evidence>
<dbReference type="Proteomes" id="UP000308836">
    <property type="component" value="Unassembled WGS sequence"/>
</dbReference>
<evidence type="ECO:0000313" key="2">
    <source>
        <dbReference type="Proteomes" id="UP000308836"/>
    </source>
</evidence>
<sequence>MAVTIKEVAALAGVSPSTVSRTCNNSPLISKKTQERVRKAMEELGYEPVGGENPAESGKSLGAIGIVLPSYQQENFENPFYLDVIRGISKTCNHLQYATCVLSGKNESELLESIDLLRKSSSKITFILLYSQENDPIAEYLYDEGLRYVMIGAPLQHDTETISVDNDNFSAAYDACKYLIEHGHKQIGYIGLDSSLAFSARRKQGYQMALLEHDLALTAGHCMEFDPTDEQKVQALQDMLTQKNRPTALLVVDDLLALAINQLCRQFGLHVPEDISIVSFNNSVFAKLSIPSLTSVDIHARQLGIEAALQAINHLETPDLTPSKVIVPYSLVERDSVKTL</sequence>
<keyword evidence="2" id="KW-1185">Reference proteome</keyword>
<proteinExistence type="predicted"/>
<keyword evidence="1" id="KW-0238">DNA-binding</keyword>